<dbReference type="EMBL" id="JBFOLJ010000007">
    <property type="protein sequence ID" value="KAL2521011.1"/>
    <property type="molecule type" value="Genomic_DNA"/>
</dbReference>
<proteinExistence type="predicted"/>
<organism evidence="2 3">
    <name type="scientific">Forsythia ovata</name>
    <dbReference type="NCBI Taxonomy" id="205694"/>
    <lineage>
        <taxon>Eukaryota</taxon>
        <taxon>Viridiplantae</taxon>
        <taxon>Streptophyta</taxon>
        <taxon>Embryophyta</taxon>
        <taxon>Tracheophyta</taxon>
        <taxon>Spermatophyta</taxon>
        <taxon>Magnoliopsida</taxon>
        <taxon>eudicotyledons</taxon>
        <taxon>Gunneridae</taxon>
        <taxon>Pentapetalae</taxon>
        <taxon>asterids</taxon>
        <taxon>lamiids</taxon>
        <taxon>Lamiales</taxon>
        <taxon>Oleaceae</taxon>
        <taxon>Forsythieae</taxon>
        <taxon>Forsythia</taxon>
    </lineage>
</organism>
<protein>
    <submittedName>
        <fullName evidence="2">Uncharacterized protein</fullName>
    </submittedName>
</protein>
<dbReference type="AlphaFoldDB" id="A0ABD1U7P7"/>
<dbReference type="Proteomes" id="UP001604277">
    <property type="component" value="Unassembled WGS sequence"/>
</dbReference>
<name>A0ABD1U7P7_9LAMI</name>
<reference evidence="2" key="2">
    <citation type="submission" date="2024-07" db="EMBL/GenBank/DDBJ databases">
        <title>Two chromosome-level genome assemblies of Korean endemic species Abeliophyllum distichum and Forsythia ovata (Oleaceae).</title>
        <authorList>
            <person name="Mun J.H."/>
        </authorList>
    </citation>
    <scope>NUCLEOTIDE SEQUENCE</scope>
    <source>
        <strain evidence="2">KNKB202402200001</strain>
        <tissue evidence="2">Leaf</tissue>
    </source>
</reference>
<evidence type="ECO:0000313" key="2">
    <source>
        <dbReference type="EMBL" id="KAL2521040.1"/>
    </source>
</evidence>
<dbReference type="EMBL" id="JBFOLJ010000007">
    <property type="protein sequence ID" value="KAL2521040.1"/>
    <property type="molecule type" value="Genomic_DNA"/>
</dbReference>
<accession>A0ABD1U7P7</accession>
<gene>
    <name evidence="1" type="ORF">Fot_24934</name>
    <name evidence="2" type="ORF">Fot_24963</name>
</gene>
<evidence type="ECO:0000313" key="1">
    <source>
        <dbReference type="EMBL" id="KAL2521011.1"/>
    </source>
</evidence>
<comment type="caution">
    <text evidence="2">The sequence shown here is derived from an EMBL/GenBank/DDBJ whole genome shotgun (WGS) entry which is preliminary data.</text>
</comment>
<reference evidence="3" key="1">
    <citation type="submission" date="2024-07" db="EMBL/GenBank/DDBJ databases">
        <title>Two chromosome-level genome assemblies of Korean endemic species Abeliophyllum distichum and Forsythia ovata (Oleaceae).</title>
        <authorList>
            <person name="Jang H."/>
        </authorList>
    </citation>
    <scope>NUCLEOTIDE SEQUENCE [LARGE SCALE GENOMIC DNA]</scope>
</reference>
<evidence type="ECO:0000313" key="3">
    <source>
        <dbReference type="Proteomes" id="UP001604277"/>
    </source>
</evidence>
<sequence>MYRMPLLIRLVAIKTREDMLNEIGSSKVVEVYMVFPTQKFALPCDSSNVKWKSNVVIEEIMESETNFQPESQPIRGDDPSVNIHTEDDTCYILQQREQAWDNVD</sequence>
<keyword evidence="3" id="KW-1185">Reference proteome</keyword>